<evidence type="ECO:0000313" key="2">
    <source>
        <dbReference type="EMBL" id="ANN17093.1"/>
    </source>
</evidence>
<dbReference type="Gene3D" id="1.10.10.10">
    <property type="entry name" value="Winged helix-like DNA-binding domain superfamily/Winged helix DNA-binding domain"/>
    <property type="match status" value="1"/>
</dbReference>
<evidence type="ECO:0000313" key="3">
    <source>
        <dbReference type="Proteomes" id="UP000093695"/>
    </source>
</evidence>
<dbReference type="EMBL" id="CP016174">
    <property type="protein sequence ID" value="ANN17093.1"/>
    <property type="molecule type" value="Genomic_DNA"/>
</dbReference>
<dbReference type="AlphaFoldDB" id="A0A193BY48"/>
<dbReference type="GO" id="GO:0003700">
    <property type="term" value="F:DNA-binding transcription factor activity"/>
    <property type="evidence" value="ECO:0007669"/>
    <property type="project" value="InterPro"/>
</dbReference>
<dbReference type="Pfam" id="PF12802">
    <property type="entry name" value="MarR_2"/>
    <property type="match status" value="1"/>
</dbReference>
<dbReference type="STRING" id="31958.SD37_16525"/>
<keyword evidence="3" id="KW-1185">Reference proteome</keyword>
<dbReference type="RefSeq" id="WP_044850654.1">
    <property type="nucleotide sequence ID" value="NZ_CP016174.1"/>
</dbReference>
<dbReference type="KEGG" id="aori:SD37_16525"/>
<dbReference type="SUPFAM" id="SSF46785">
    <property type="entry name" value="Winged helix' DNA-binding domain"/>
    <property type="match status" value="1"/>
</dbReference>
<protein>
    <recommendedName>
        <fullName evidence="1">HTH marR-type domain-containing protein</fullName>
    </recommendedName>
</protein>
<dbReference type="eggNOG" id="COG1846">
    <property type="taxonomic scope" value="Bacteria"/>
</dbReference>
<reference evidence="2 3" key="1">
    <citation type="journal article" date="2015" name="Genome Announc.">
        <title>Draft Genome Sequence of Norvancomycin-Producing Strain Amycolatopsis orientalis CPCC200066.</title>
        <authorList>
            <person name="Lei X."/>
            <person name="Yuan F."/>
            <person name="Shi Y."/>
            <person name="Li X."/>
            <person name="Wang L."/>
            <person name="Hong B."/>
        </authorList>
    </citation>
    <scope>NUCLEOTIDE SEQUENCE [LARGE SCALE GENOMIC DNA]</scope>
    <source>
        <strain evidence="2 3">B-37</strain>
    </source>
</reference>
<dbReference type="InterPro" id="IPR000835">
    <property type="entry name" value="HTH_MarR-typ"/>
</dbReference>
<name>A0A193BY48_AMYOR</name>
<evidence type="ECO:0000259" key="1">
    <source>
        <dbReference type="Pfam" id="PF12802"/>
    </source>
</evidence>
<dbReference type="InterPro" id="IPR036390">
    <property type="entry name" value="WH_DNA-bd_sf"/>
</dbReference>
<dbReference type="Proteomes" id="UP000093695">
    <property type="component" value="Chromosome"/>
</dbReference>
<sequence length="176" mass="18866">MKASELYLLGKHLMELASHGMRDDTDPEAPEIYDLLISVLVESPGMSIGELTARTGFAQSHVSAAVAKMRDEGAVVTGPDPADRRRTLVTPVDALVEVVAQRQQRDAEQVIAAALAELDPDAEAVTARAARLTLAAEELYRVLTARALGVSGDAVLIPLNSLSEKATERPKRRGRS</sequence>
<organism evidence="2 3">
    <name type="scientific">Amycolatopsis orientalis</name>
    <name type="common">Nocardia orientalis</name>
    <dbReference type="NCBI Taxonomy" id="31958"/>
    <lineage>
        <taxon>Bacteria</taxon>
        <taxon>Bacillati</taxon>
        <taxon>Actinomycetota</taxon>
        <taxon>Actinomycetes</taxon>
        <taxon>Pseudonocardiales</taxon>
        <taxon>Pseudonocardiaceae</taxon>
        <taxon>Amycolatopsis</taxon>
    </lineage>
</organism>
<dbReference type="InterPro" id="IPR036388">
    <property type="entry name" value="WH-like_DNA-bd_sf"/>
</dbReference>
<accession>A0A193BY48</accession>
<proteinExistence type="predicted"/>
<feature type="domain" description="HTH marR-type" evidence="1">
    <location>
        <begin position="37"/>
        <end position="86"/>
    </location>
</feature>
<gene>
    <name evidence="2" type="ORF">SD37_16525</name>
</gene>